<dbReference type="Proteomes" id="UP000472260">
    <property type="component" value="Unassembled WGS sequence"/>
</dbReference>
<dbReference type="SUPFAM" id="SSF109732">
    <property type="entry name" value="HBS1-like domain"/>
    <property type="match status" value="1"/>
</dbReference>
<feature type="domain" description="Tr-type G" evidence="15">
    <location>
        <begin position="211"/>
        <end position="435"/>
    </location>
</feature>
<dbReference type="Pfam" id="PF00009">
    <property type="entry name" value="GTP_EFTU"/>
    <property type="match status" value="1"/>
</dbReference>
<dbReference type="InterPro" id="IPR015033">
    <property type="entry name" value="HBS1-like_N"/>
</dbReference>
<comment type="similarity">
    <text evidence="2">Belongs to the TRAFAC class translation factor GTPase superfamily. Classic translation factor GTPase family. EF-Tu/EF-1A subfamily.</text>
</comment>
<dbReference type="PROSITE" id="PS51722">
    <property type="entry name" value="G_TR_2"/>
    <property type="match status" value="1"/>
</dbReference>
<reference evidence="16" key="1">
    <citation type="submission" date="2025-08" db="UniProtKB">
        <authorList>
            <consortium name="Ensembl"/>
        </authorList>
    </citation>
    <scope>IDENTIFICATION</scope>
</reference>
<keyword evidence="17" id="KW-1185">Reference proteome</keyword>
<comment type="catalytic activity">
    <reaction evidence="13">
        <text>GTP + H2O = GDP + phosphate + H(+)</text>
        <dbReference type="Rhea" id="RHEA:19669"/>
        <dbReference type="ChEBI" id="CHEBI:15377"/>
        <dbReference type="ChEBI" id="CHEBI:15378"/>
        <dbReference type="ChEBI" id="CHEBI:37565"/>
        <dbReference type="ChEBI" id="CHEBI:43474"/>
        <dbReference type="ChEBI" id="CHEBI:58189"/>
    </reaction>
    <physiologicalReaction direction="left-to-right" evidence="13">
        <dbReference type="Rhea" id="RHEA:19670"/>
    </physiologicalReaction>
</comment>
<evidence type="ECO:0000256" key="5">
    <source>
        <dbReference type="ARBA" id="ARBA00022553"/>
    </source>
</evidence>
<dbReference type="FunFam" id="2.40.30.10:FF:000035">
    <property type="entry name" value="HBS1-like translational GTPase"/>
    <property type="match status" value="1"/>
</dbReference>
<comment type="function">
    <text evidence="11">GTPase component of the Pelota-HBS1L complex, a complex that recognizes stalled ribosomes and triggers the No-Go Decay (NGD) pathway. The Pelota-HBS1L complex recognizes ribosomes stalled at the 3' end of an mRNA and engages stalled ribosomes by destabilizing mRNA in the mRNA channel. Following mRNA extraction from stalled ribosomes by the SKI complex, the Pelota-HBS1L complex promotes recruitment of ABCE1, which drives the disassembly of stalled ribosomes, followed by degradation of damaged mRNAs as part of the NGD pathway.</text>
</comment>
<feature type="region of interest" description="Disordered" evidence="14">
    <location>
        <begin position="161"/>
        <end position="197"/>
    </location>
</feature>
<dbReference type="PRINTS" id="PR00315">
    <property type="entry name" value="ELONGATNFCT"/>
</dbReference>
<name>A0A671MUD3_9TELE</name>
<dbReference type="FunFam" id="2.40.30.10:FF:000020">
    <property type="entry name" value="Translation elongation factor EF-1"/>
    <property type="match status" value="1"/>
</dbReference>
<evidence type="ECO:0000256" key="10">
    <source>
        <dbReference type="ARBA" id="ARBA00023134"/>
    </source>
</evidence>
<dbReference type="Pfam" id="PF22594">
    <property type="entry name" value="GTP-eEF1A_C"/>
    <property type="match status" value="1"/>
</dbReference>
<evidence type="ECO:0000256" key="3">
    <source>
        <dbReference type="ARBA" id="ARBA00015186"/>
    </source>
</evidence>
<dbReference type="Gene3D" id="3.40.50.300">
    <property type="entry name" value="P-loop containing nucleotide triphosphate hydrolases"/>
    <property type="match status" value="1"/>
</dbReference>
<dbReference type="Gene3D" id="2.40.30.10">
    <property type="entry name" value="Translation factors"/>
    <property type="match status" value="2"/>
</dbReference>
<sequence length="652" mass="72120">MSRHRNVRGYNYDEDIEEDDMFGQSVEDDYCISPFIYSRQDSRQARHVETLEEAEYEEEEEEMPTSPTITGTLDPLQQGRLYSCLDQMRAVLGDSIPDSTLTQAALKYDCDPQRALDFILTEENTNCMHAVFYILAKAREASESRVEAEVVPKVARMTVSGKKQTMGNVKTPSKPSAVNEDSAAPTPTRPAGKSKQQLNIRAELEKRQGGKPLLNLVVIGHVDAGKSTLMGHLLYLLGNVNKRTMHKYEQEAKKAGKASFAYAWVLDETGEERDRGVTMDVGMTKFETDSKVITLMDAPGHKDFIPNMITGAAQADVAVLVVDASCGEFEAGFEAGGQTREHGLLVRSLGVTQLAVAVNKMDQVNWQQERFQEIVSKLGHFLKQAGFKDSDVFYIPTSGLSGENLTTRSKVADLTAWYTGPCLLEQIDAFKPPQRSVEKPFRLCVSDVFKDQGSGFCVTGKIEAGFIQTGDKVLAMPPNETCTVKGITLHDEALDWAAAGDHVSLTVTGMDIIKINVGCIFCDPKEPIRACTRFRARILLFNIEVPVTQGFPVLLHYQTVSEPATIRKLVSVLHKSSGEVLKKKPKCLSKGQNAVVEIQTQRPVALELYKDYKELGRFMLRYVGSTIAAGVVTEVKGSTCPPFLTKHIPVLY</sequence>
<evidence type="ECO:0000256" key="6">
    <source>
        <dbReference type="ARBA" id="ARBA00022741"/>
    </source>
</evidence>
<evidence type="ECO:0000256" key="2">
    <source>
        <dbReference type="ARBA" id="ARBA00007249"/>
    </source>
</evidence>
<keyword evidence="8" id="KW-0810">Translation regulation</keyword>
<dbReference type="AlphaFoldDB" id="A0A671MUD3"/>
<dbReference type="InterPro" id="IPR054696">
    <property type="entry name" value="GTP-eEF1A_C"/>
</dbReference>
<keyword evidence="9" id="KW-0648">Protein biosynthesis</keyword>
<proteinExistence type="inferred from homology"/>
<dbReference type="GO" id="GO:0003924">
    <property type="term" value="F:GTPase activity"/>
    <property type="evidence" value="ECO:0007669"/>
    <property type="project" value="InterPro"/>
</dbReference>
<keyword evidence="10" id="KW-0342">GTP-binding</keyword>
<evidence type="ECO:0000259" key="15">
    <source>
        <dbReference type="PROSITE" id="PS51722"/>
    </source>
</evidence>
<evidence type="ECO:0000313" key="16">
    <source>
        <dbReference type="Ensembl" id="ENSSANP00000036587.1"/>
    </source>
</evidence>
<dbReference type="Pfam" id="PF03144">
    <property type="entry name" value="GTP_EFTU_D2"/>
    <property type="match status" value="1"/>
</dbReference>
<dbReference type="GO" id="GO:0005737">
    <property type="term" value="C:cytoplasm"/>
    <property type="evidence" value="ECO:0007669"/>
    <property type="project" value="UniProtKB-SubCell"/>
</dbReference>
<organism evidence="16 17">
    <name type="scientific">Sinocyclocheilus anshuiensis</name>
    <dbReference type="NCBI Taxonomy" id="1608454"/>
    <lineage>
        <taxon>Eukaryota</taxon>
        <taxon>Metazoa</taxon>
        <taxon>Chordata</taxon>
        <taxon>Craniata</taxon>
        <taxon>Vertebrata</taxon>
        <taxon>Euteleostomi</taxon>
        <taxon>Actinopterygii</taxon>
        <taxon>Neopterygii</taxon>
        <taxon>Teleostei</taxon>
        <taxon>Ostariophysi</taxon>
        <taxon>Cypriniformes</taxon>
        <taxon>Cyprinidae</taxon>
        <taxon>Cyprininae</taxon>
        <taxon>Sinocyclocheilus</taxon>
    </lineage>
</organism>
<dbReference type="CDD" id="cd04093">
    <property type="entry name" value="HBS1_C_III"/>
    <property type="match status" value="1"/>
</dbReference>
<evidence type="ECO:0000313" key="17">
    <source>
        <dbReference type="Proteomes" id="UP000472260"/>
    </source>
</evidence>
<feature type="compositionally biased region" description="Polar residues" evidence="14">
    <location>
        <begin position="161"/>
        <end position="176"/>
    </location>
</feature>
<dbReference type="CDD" id="cd16267">
    <property type="entry name" value="HBS1-like_II"/>
    <property type="match status" value="1"/>
</dbReference>
<comment type="subcellular location">
    <subcellularLocation>
        <location evidence="1">Cytoplasm</location>
    </subcellularLocation>
</comment>
<evidence type="ECO:0000256" key="7">
    <source>
        <dbReference type="ARBA" id="ARBA00022801"/>
    </source>
</evidence>
<dbReference type="InterPro" id="IPR004161">
    <property type="entry name" value="EFTu-like_2"/>
</dbReference>
<keyword evidence="5" id="KW-0597">Phosphoprotein</keyword>
<dbReference type="FunFam" id="3.40.50.300:FF:000204">
    <property type="entry name" value="Translation elongation factor Tu"/>
    <property type="match status" value="1"/>
</dbReference>
<protein>
    <recommendedName>
        <fullName evidence="3">HBS1-like protein</fullName>
    </recommendedName>
</protein>
<feature type="region of interest" description="Disordered" evidence="14">
    <location>
        <begin position="52"/>
        <end position="73"/>
    </location>
</feature>
<keyword evidence="7" id="KW-0378">Hydrolase</keyword>
<evidence type="ECO:0000256" key="9">
    <source>
        <dbReference type="ARBA" id="ARBA00022917"/>
    </source>
</evidence>
<dbReference type="SUPFAM" id="SSF52540">
    <property type="entry name" value="P-loop containing nucleoside triphosphate hydrolases"/>
    <property type="match status" value="1"/>
</dbReference>
<evidence type="ECO:0000256" key="13">
    <source>
        <dbReference type="ARBA" id="ARBA00049117"/>
    </source>
</evidence>
<gene>
    <name evidence="16" type="primary">hbs1l</name>
</gene>
<feature type="compositionally biased region" description="Acidic residues" evidence="14">
    <location>
        <begin position="52"/>
        <end position="63"/>
    </location>
</feature>
<dbReference type="CDD" id="cd01883">
    <property type="entry name" value="EF1_alpha"/>
    <property type="match status" value="1"/>
</dbReference>
<dbReference type="GO" id="GO:0006417">
    <property type="term" value="P:regulation of translation"/>
    <property type="evidence" value="ECO:0007669"/>
    <property type="project" value="UniProtKB-KW"/>
</dbReference>
<evidence type="ECO:0000256" key="8">
    <source>
        <dbReference type="ARBA" id="ARBA00022845"/>
    </source>
</evidence>
<dbReference type="SUPFAM" id="SSF50447">
    <property type="entry name" value="Translation proteins"/>
    <property type="match status" value="1"/>
</dbReference>
<evidence type="ECO:0000256" key="12">
    <source>
        <dbReference type="ARBA" id="ARBA00047094"/>
    </source>
</evidence>
<dbReference type="Pfam" id="PF08938">
    <property type="entry name" value="HBS1_N"/>
    <property type="match status" value="1"/>
</dbReference>
<evidence type="ECO:0000256" key="1">
    <source>
        <dbReference type="ARBA" id="ARBA00004496"/>
    </source>
</evidence>
<keyword evidence="6" id="KW-0547">Nucleotide-binding</keyword>
<dbReference type="Gene3D" id="1.10.8.10">
    <property type="entry name" value="DNA helicase RuvA subunit, C-terminal domain"/>
    <property type="match status" value="1"/>
</dbReference>
<comment type="subunit">
    <text evidence="12">Component of the Pelota-HBS1L complex, also named Dom34-Hbs1 complex, composed of PELO and HBS1L. Interacts with the SKI complex.</text>
</comment>
<dbReference type="GO" id="GO:0006412">
    <property type="term" value="P:translation"/>
    <property type="evidence" value="ECO:0007669"/>
    <property type="project" value="UniProtKB-KW"/>
</dbReference>
<reference evidence="16" key="2">
    <citation type="submission" date="2025-09" db="UniProtKB">
        <authorList>
            <consortium name="Ensembl"/>
        </authorList>
    </citation>
    <scope>IDENTIFICATION</scope>
</reference>
<dbReference type="GO" id="GO:0005525">
    <property type="term" value="F:GTP binding"/>
    <property type="evidence" value="ECO:0007669"/>
    <property type="project" value="UniProtKB-KW"/>
</dbReference>
<evidence type="ECO:0000256" key="4">
    <source>
        <dbReference type="ARBA" id="ARBA00022490"/>
    </source>
</evidence>
<evidence type="ECO:0000256" key="11">
    <source>
        <dbReference type="ARBA" id="ARBA00045849"/>
    </source>
</evidence>
<dbReference type="PANTHER" id="PTHR23115">
    <property type="entry name" value="TRANSLATION FACTOR"/>
    <property type="match status" value="1"/>
</dbReference>
<dbReference type="InterPro" id="IPR009000">
    <property type="entry name" value="Transl_B-barrel_sf"/>
</dbReference>
<keyword evidence="4" id="KW-0963">Cytoplasm</keyword>
<dbReference type="Ensembl" id="ENSSANT00000038981.1">
    <property type="protein sequence ID" value="ENSSANP00000036587.1"/>
    <property type="gene ID" value="ENSSANG00000018569.1"/>
</dbReference>
<accession>A0A671MUD3</accession>
<dbReference type="InterPro" id="IPR037189">
    <property type="entry name" value="HBS1-like_N_sf"/>
</dbReference>
<dbReference type="InterPro" id="IPR009001">
    <property type="entry name" value="Transl_elong_EF1A/Init_IF2_C"/>
</dbReference>
<dbReference type="InterPro" id="IPR050100">
    <property type="entry name" value="TRAFAC_GTPase_members"/>
</dbReference>
<evidence type="ECO:0000256" key="14">
    <source>
        <dbReference type="SAM" id="MobiDB-lite"/>
    </source>
</evidence>
<dbReference type="InterPro" id="IPR027417">
    <property type="entry name" value="P-loop_NTPase"/>
</dbReference>
<dbReference type="InterPro" id="IPR000795">
    <property type="entry name" value="T_Tr_GTP-bd_dom"/>
</dbReference>
<dbReference type="SUPFAM" id="SSF50465">
    <property type="entry name" value="EF-Tu/eEF-1alpha/eIF2-gamma C-terminal domain"/>
    <property type="match status" value="1"/>
</dbReference>